<sequence length="62" mass="6859">MQITTPVLSEDRDCQIALNDHKQAIERAIHVMHTHLSELLTLEDLASVAYLSPTISIVSFAA</sequence>
<reference evidence="2" key="1">
    <citation type="submission" date="2018-12" db="EMBL/GenBank/DDBJ databases">
        <title>Tengunoibacter tsumagoiensis gen. nov., sp. nov., Dictyobacter kobayashii sp. nov., D. alpinus sp. nov., and D. joshuensis sp. nov. and description of Dictyobacteraceae fam. nov. within the order Ktedonobacterales isolated from Tengu-no-mugimeshi.</title>
        <authorList>
            <person name="Wang C.M."/>
            <person name="Zheng Y."/>
            <person name="Sakai Y."/>
            <person name="Toyoda A."/>
            <person name="Minakuchi Y."/>
            <person name="Abe K."/>
            <person name="Yokota A."/>
            <person name="Yabe S."/>
        </authorList>
    </citation>
    <scope>NUCLEOTIDE SEQUENCE [LARGE SCALE GENOMIC DNA]</scope>
    <source>
        <strain evidence="2">Uno11</strain>
    </source>
</reference>
<evidence type="ECO:0000313" key="1">
    <source>
        <dbReference type="EMBL" id="GCE24453.1"/>
    </source>
</evidence>
<gene>
    <name evidence="1" type="ORF">KDK_82530</name>
</gene>
<dbReference type="Proteomes" id="UP000287188">
    <property type="component" value="Unassembled WGS sequence"/>
</dbReference>
<proteinExistence type="predicted"/>
<name>A0A402AZF4_9CHLR</name>
<dbReference type="RefSeq" id="WP_126557652.1">
    <property type="nucleotide sequence ID" value="NZ_BIFS01000002.1"/>
</dbReference>
<evidence type="ECO:0000313" key="2">
    <source>
        <dbReference type="Proteomes" id="UP000287188"/>
    </source>
</evidence>
<accession>A0A402AZF4</accession>
<protein>
    <submittedName>
        <fullName evidence="1">Uncharacterized protein</fullName>
    </submittedName>
</protein>
<keyword evidence="2" id="KW-1185">Reference proteome</keyword>
<comment type="caution">
    <text evidence="1">The sequence shown here is derived from an EMBL/GenBank/DDBJ whole genome shotgun (WGS) entry which is preliminary data.</text>
</comment>
<dbReference type="EMBL" id="BIFS01000002">
    <property type="protein sequence ID" value="GCE24453.1"/>
    <property type="molecule type" value="Genomic_DNA"/>
</dbReference>
<dbReference type="AlphaFoldDB" id="A0A402AZF4"/>
<organism evidence="1 2">
    <name type="scientific">Dictyobacter kobayashii</name>
    <dbReference type="NCBI Taxonomy" id="2014872"/>
    <lineage>
        <taxon>Bacteria</taxon>
        <taxon>Bacillati</taxon>
        <taxon>Chloroflexota</taxon>
        <taxon>Ktedonobacteria</taxon>
        <taxon>Ktedonobacterales</taxon>
        <taxon>Dictyobacteraceae</taxon>
        <taxon>Dictyobacter</taxon>
    </lineage>
</organism>